<evidence type="ECO:0000313" key="8">
    <source>
        <dbReference type="EMBL" id="RNF01028.1"/>
    </source>
</evidence>
<dbReference type="RefSeq" id="XP_029236096.1">
    <property type="nucleotide sequence ID" value="XM_029384071.1"/>
</dbReference>
<dbReference type="GeneID" id="40331204"/>
<keyword evidence="2" id="KW-1003">Cell membrane</keyword>
<comment type="caution">
    <text evidence="8">The sequence shown here is derived from an EMBL/GenBank/DDBJ whole genome shotgun (WGS) entry which is preliminary data.</text>
</comment>
<feature type="transmembrane region" description="Helical" evidence="6">
    <location>
        <begin position="532"/>
        <end position="552"/>
    </location>
</feature>
<gene>
    <name evidence="8" type="ORF">TraAM80_07271</name>
</gene>
<feature type="transmembrane region" description="Helical" evidence="6">
    <location>
        <begin position="685"/>
        <end position="706"/>
    </location>
</feature>
<evidence type="ECO:0000256" key="6">
    <source>
        <dbReference type="SAM" id="Phobius"/>
    </source>
</evidence>
<dbReference type="PANTHER" id="PTHR32522:SF5">
    <property type="entry name" value="ABC3 TRANSPORTER PERMEASE PROTEIN DOMAIN-CONTAINING PROTEIN"/>
    <property type="match status" value="1"/>
</dbReference>
<dbReference type="Pfam" id="PF02687">
    <property type="entry name" value="FtsX"/>
    <property type="match status" value="2"/>
</dbReference>
<feature type="domain" description="ABC3 transporter permease C-terminal" evidence="7">
    <location>
        <begin position="445"/>
        <end position="562"/>
    </location>
</feature>
<feature type="transmembrane region" description="Helical" evidence="6">
    <location>
        <begin position="1016"/>
        <end position="1043"/>
    </location>
</feature>
<name>A0A3S5IQL8_TRYRA</name>
<dbReference type="InterPro" id="IPR003838">
    <property type="entry name" value="ABC3_permease_C"/>
</dbReference>
<proteinExistence type="predicted"/>
<evidence type="ECO:0000256" key="4">
    <source>
        <dbReference type="ARBA" id="ARBA00022989"/>
    </source>
</evidence>
<reference evidence="8 9" key="1">
    <citation type="journal article" date="2018" name="BMC Genomics">
        <title>Genomic comparison of Trypanosoma conorhini and Trypanosoma rangeli to Trypanosoma cruzi strains of high and low virulence.</title>
        <authorList>
            <person name="Bradwell K.R."/>
            <person name="Koparde V.N."/>
            <person name="Matveyev A.V."/>
            <person name="Serrano M.G."/>
            <person name="Alves J.M."/>
            <person name="Parikh H."/>
            <person name="Huang B."/>
            <person name="Lee V."/>
            <person name="Espinosa-Alvarez O."/>
            <person name="Ortiz P.A."/>
            <person name="Costa-Martins A.G."/>
            <person name="Teixeira M.M."/>
            <person name="Buck G.A."/>
        </authorList>
    </citation>
    <scope>NUCLEOTIDE SEQUENCE [LARGE SCALE GENOMIC DNA]</scope>
    <source>
        <strain evidence="8 9">AM80</strain>
    </source>
</reference>
<keyword evidence="3 6" id="KW-0812">Transmembrane</keyword>
<evidence type="ECO:0000256" key="2">
    <source>
        <dbReference type="ARBA" id="ARBA00022475"/>
    </source>
</evidence>
<keyword evidence="4 6" id="KW-1133">Transmembrane helix</keyword>
<feature type="transmembrane region" description="Helical" evidence="6">
    <location>
        <begin position="1105"/>
        <end position="1129"/>
    </location>
</feature>
<dbReference type="GO" id="GO:0005886">
    <property type="term" value="C:plasma membrane"/>
    <property type="evidence" value="ECO:0007669"/>
    <property type="project" value="UniProtKB-SubCell"/>
</dbReference>
<sequence length="1146" mass="127992">MMEALRLSPPDTTNSSNNSYIMAQPVNRHENDPRCLCNPQREPFYSQLSQHKMGSFGFSASSVLSGIRLSFRYTASDVARRPRNCAIGVVAVLLLTFFTGIVLLCIWKVPYILLRLAELSVGEVDMVVMGGSADGPFINYTAMKSQLEHSPQVHGIAPRWVLRALARKQQTGFSRQTGRDPPFTETANANVLVIDSEQERAIGIGRSWRHRDTGFAEAHVFYSLLEYLQLRPNHGERMSIHISPQLLLHGPYARNESPMFRIHRPKKINDLSSFLVLQFFLMNGITEDSFSLLDVLNLEFAVNVLDGIESANGKYPFLLGNVVVMDYKLIVPALAEQRCALGSQIFSPSIGLKLPSLTDLLGVPEMLAQFNLLEMVPIVVVTMKKRRSMYYLPMTERTQEMMERSNAIMIHGVGADFNGSVYFPVDAVLSTFETLNIMLLSSLICVVIGIATLCTILFYSLLNTNVEERQFEFAMIRAQGMNKRHLFTLLMTQSLVFIIPGVSLSVALLVGINALLERLLSRFTAVSPRLAFLPLTPMLLALALGVFLPLLAGWSPLSRALGDSLRDALDVYRQVQNETRVVMIRLEQLGISTLQVFLGAVLVVSGFIVYYMIPLSFVFGNMQFLFLLLDLIFVMMVVGICLAMYVIEPYMERGLLWLMVWGTEKRFLTIVKKNLYDHRPRNSKVFMMVLVSVSTLLSSGVMFVLLSTASDDMTHIFNGADITVISSSFSAPLDEGGLNAFLEQRRGVYVEDWAYHSFPLHNYPQIVQPSRLSTVIGNGCDVHIVAVTERFFNTIFPDYIIEEARDPRYTYKRTVDGKYDLVRSIYEDPPVPTSTAAHLVATGMPWEASVPNTVMKKSYIIPALVASAIRDEMGTEVGSVMILGYKYNVADVLSTASFAVEPRGLMNRVSGFPDISSFPATLANSEVLVPQAYFKTLVSPWTIDYSTKTNIELAPGTVTEIRQKKLFVRLRKDISAAKRITFVNEIQAHLNLIYHTVSDTQASTEELRVIRDFIMYFFYFTSVICILLCALMVWITFVSNVRLNARTFVLLQALGCRKCELARVILYEALSIVLSAFMLGFIVGILVGMALGLQLAVLMVLPFRFSVPCMLGGVLFSLSIIAAVIGSMLPFSAIAKKRIGSVLRAV</sequence>
<comment type="subcellular location">
    <subcellularLocation>
        <location evidence="1">Cell membrane</location>
        <topology evidence="1">Multi-pass membrane protein</topology>
    </subcellularLocation>
</comment>
<dbReference type="AlphaFoldDB" id="A0A3S5IQL8"/>
<keyword evidence="5 6" id="KW-0472">Membrane</keyword>
<evidence type="ECO:0000256" key="3">
    <source>
        <dbReference type="ARBA" id="ARBA00022692"/>
    </source>
</evidence>
<feature type="transmembrane region" description="Helical" evidence="6">
    <location>
        <begin position="366"/>
        <end position="384"/>
    </location>
</feature>
<organism evidence="8 9">
    <name type="scientific">Trypanosoma rangeli</name>
    <dbReference type="NCBI Taxonomy" id="5698"/>
    <lineage>
        <taxon>Eukaryota</taxon>
        <taxon>Discoba</taxon>
        <taxon>Euglenozoa</taxon>
        <taxon>Kinetoplastea</taxon>
        <taxon>Metakinetoplastina</taxon>
        <taxon>Trypanosomatida</taxon>
        <taxon>Trypanosomatidae</taxon>
        <taxon>Trypanosoma</taxon>
        <taxon>Herpetosoma</taxon>
    </lineage>
</organism>
<feature type="transmembrane region" description="Helical" evidence="6">
    <location>
        <begin position="589"/>
        <end position="613"/>
    </location>
</feature>
<feature type="transmembrane region" description="Helical" evidence="6">
    <location>
        <begin position="1064"/>
        <end position="1093"/>
    </location>
</feature>
<feature type="transmembrane region" description="Helical" evidence="6">
    <location>
        <begin position="625"/>
        <end position="647"/>
    </location>
</feature>
<feature type="domain" description="ABC3 transporter permease C-terminal" evidence="7">
    <location>
        <begin position="1020"/>
        <end position="1137"/>
    </location>
</feature>
<feature type="transmembrane region" description="Helical" evidence="6">
    <location>
        <begin position="437"/>
        <end position="462"/>
    </location>
</feature>
<protein>
    <submittedName>
        <fullName evidence="8">Permease-like protein</fullName>
    </submittedName>
</protein>
<evidence type="ECO:0000259" key="7">
    <source>
        <dbReference type="Pfam" id="PF02687"/>
    </source>
</evidence>
<feature type="transmembrane region" description="Helical" evidence="6">
    <location>
        <begin position="86"/>
        <end position="107"/>
    </location>
</feature>
<dbReference type="PANTHER" id="PTHR32522">
    <property type="match status" value="1"/>
</dbReference>
<dbReference type="VEuPathDB" id="TriTrypDB:TRSC58_05323"/>
<dbReference type="OMA" id="VYYLMPL"/>
<dbReference type="OrthoDB" id="312032at2759"/>
<keyword evidence="9" id="KW-1185">Reference proteome</keyword>
<evidence type="ECO:0000256" key="1">
    <source>
        <dbReference type="ARBA" id="ARBA00004651"/>
    </source>
</evidence>
<evidence type="ECO:0000256" key="5">
    <source>
        <dbReference type="ARBA" id="ARBA00023136"/>
    </source>
</evidence>
<feature type="transmembrane region" description="Helical" evidence="6">
    <location>
        <begin position="486"/>
        <end position="512"/>
    </location>
</feature>
<dbReference type="EMBL" id="MKGL01000295">
    <property type="protein sequence ID" value="RNF01028.1"/>
    <property type="molecule type" value="Genomic_DNA"/>
</dbReference>
<evidence type="ECO:0000313" key="9">
    <source>
        <dbReference type="Proteomes" id="UP000283634"/>
    </source>
</evidence>
<accession>A0A3S5IQL8</accession>
<dbReference type="Proteomes" id="UP000283634">
    <property type="component" value="Unassembled WGS sequence"/>
</dbReference>